<accession>A0ABU8W7E5</accession>
<proteinExistence type="predicted"/>
<dbReference type="EMBL" id="JBBKZV010000027">
    <property type="protein sequence ID" value="MEJ8825961.1"/>
    <property type="molecule type" value="Genomic_DNA"/>
</dbReference>
<reference evidence="1 2" key="1">
    <citation type="submission" date="2024-03" db="EMBL/GenBank/DDBJ databases">
        <title>Novel species of the genus Variovorax.</title>
        <authorList>
            <person name="Liu Q."/>
            <person name="Xin Y.-H."/>
        </authorList>
    </citation>
    <scope>NUCLEOTIDE SEQUENCE [LARGE SCALE GENOMIC DNA]</scope>
    <source>
        <strain evidence="1 2">KACC 18501</strain>
    </source>
</reference>
<name>A0ABU8W7E5_9BURK</name>
<protein>
    <submittedName>
        <fullName evidence="1">Uncharacterized protein</fullName>
    </submittedName>
</protein>
<sequence length="103" mass="11824">MKQIPVAVGVRDHFSHLLQRPGRARMRGDIHVHQSAVAVLDDDEHVEQSKRRGDGHEEVARQNRLRVVLQECRAAFIAARLTGRSLRQVLADRPRRDPHTQLE</sequence>
<gene>
    <name evidence="1" type="ORF">WKW80_28695</name>
</gene>
<comment type="caution">
    <text evidence="1">The sequence shown here is derived from an EMBL/GenBank/DDBJ whole genome shotgun (WGS) entry which is preliminary data.</text>
</comment>
<dbReference type="Proteomes" id="UP001363010">
    <property type="component" value="Unassembled WGS sequence"/>
</dbReference>
<keyword evidence="2" id="KW-1185">Reference proteome</keyword>
<organism evidence="1 2">
    <name type="scientific">Variovorax humicola</name>
    <dbReference type="NCBI Taxonomy" id="1769758"/>
    <lineage>
        <taxon>Bacteria</taxon>
        <taxon>Pseudomonadati</taxon>
        <taxon>Pseudomonadota</taxon>
        <taxon>Betaproteobacteria</taxon>
        <taxon>Burkholderiales</taxon>
        <taxon>Comamonadaceae</taxon>
        <taxon>Variovorax</taxon>
    </lineage>
</organism>
<evidence type="ECO:0000313" key="1">
    <source>
        <dbReference type="EMBL" id="MEJ8825961.1"/>
    </source>
</evidence>
<dbReference type="RefSeq" id="WP_340366994.1">
    <property type="nucleotide sequence ID" value="NZ_JBBKZV010000027.1"/>
</dbReference>
<evidence type="ECO:0000313" key="2">
    <source>
        <dbReference type="Proteomes" id="UP001363010"/>
    </source>
</evidence>